<dbReference type="PROSITE" id="PS50893">
    <property type="entry name" value="ABC_TRANSPORTER_2"/>
    <property type="match status" value="1"/>
</dbReference>
<dbReference type="GO" id="GO:0005524">
    <property type="term" value="F:ATP binding"/>
    <property type="evidence" value="ECO:0007669"/>
    <property type="project" value="UniProtKB-KW"/>
</dbReference>
<dbReference type="SUPFAM" id="SSF52540">
    <property type="entry name" value="P-loop containing nucleoside triphosphate hydrolases"/>
    <property type="match status" value="1"/>
</dbReference>
<reference evidence="5" key="1">
    <citation type="journal article" date="2020" name="mSystems">
        <title>Genome- and Community-Level Interaction Insights into Carbon Utilization and Element Cycling Functions of Hydrothermarchaeota in Hydrothermal Sediment.</title>
        <authorList>
            <person name="Zhou Z."/>
            <person name="Liu Y."/>
            <person name="Xu W."/>
            <person name="Pan J."/>
            <person name="Luo Z.H."/>
            <person name="Li M."/>
        </authorList>
    </citation>
    <scope>NUCLEOTIDE SEQUENCE [LARGE SCALE GENOMIC DNA]</scope>
    <source>
        <strain evidence="5">SpSt-143</strain>
    </source>
</reference>
<dbReference type="SMART" id="SM00382">
    <property type="entry name" value="AAA"/>
    <property type="match status" value="1"/>
</dbReference>
<dbReference type="InterPro" id="IPR003593">
    <property type="entry name" value="AAA+_ATPase"/>
</dbReference>
<name>A0A7V2AYK1_RHOMR</name>
<dbReference type="Gene3D" id="3.40.50.300">
    <property type="entry name" value="P-loop containing nucleotide triphosphate hydrolases"/>
    <property type="match status" value="1"/>
</dbReference>
<feature type="domain" description="ABC transporter" evidence="4">
    <location>
        <begin position="2"/>
        <end position="236"/>
    </location>
</feature>
<accession>A0A7V2AYK1</accession>
<dbReference type="GO" id="GO:0016887">
    <property type="term" value="F:ATP hydrolysis activity"/>
    <property type="evidence" value="ECO:0007669"/>
    <property type="project" value="InterPro"/>
</dbReference>
<protein>
    <submittedName>
        <fullName evidence="5">Heme ABC transporter ATP-binding protein</fullName>
    </submittedName>
</protein>
<organism evidence="5">
    <name type="scientific">Rhodothermus marinus</name>
    <name type="common">Rhodothermus obamensis</name>
    <dbReference type="NCBI Taxonomy" id="29549"/>
    <lineage>
        <taxon>Bacteria</taxon>
        <taxon>Pseudomonadati</taxon>
        <taxon>Rhodothermota</taxon>
        <taxon>Rhodothermia</taxon>
        <taxon>Rhodothermales</taxon>
        <taxon>Rhodothermaceae</taxon>
        <taxon>Rhodothermus</taxon>
    </lineage>
</organism>
<dbReference type="PANTHER" id="PTHR42794">
    <property type="entry name" value="HEMIN IMPORT ATP-BINDING PROTEIN HMUV"/>
    <property type="match status" value="1"/>
</dbReference>
<evidence type="ECO:0000256" key="2">
    <source>
        <dbReference type="ARBA" id="ARBA00022741"/>
    </source>
</evidence>
<dbReference type="PROSITE" id="PS00211">
    <property type="entry name" value="ABC_TRANSPORTER_1"/>
    <property type="match status" value="1"/>
</dbReference>
<evidence type="ECO:0000256" key="3">
    <source>
        <dbReference type="ARBA" id="ARBA00022840"/>
    </source>
</evidence>
<comment type="caution">
    <text evidence="5">The sequence shown here is derived from an EMBL/GenBank/DDBJ whole genome shotgun (WGS) entry which is preliminary data.</text>
</comment>
<dbReference type="AlphaFoldDB" id="A0A7V2AYK1"/>
<dbReference type="NCBIfam" id="NF010068">
    <property type="entry name" value="PRK13548.1"/>
    <property type="match status" value="1"/>
</dbReference>
<evidence type="ECO:0000313" key="5">
    <source>
        <dbReference type="EMBL" id="HER95029.1"/>
    </source>
</evidence>
<dbReference type="InterPro" id="IPR003439">
    <property type="entry name" value="ABC_transporter-like_ATP-bd"/>
</dbReference>
<evidence type="ECO:0000259" key="4">
    <source>
        <dbReference type="PROSITE" id="PS50893"/>
    </source>
</evidence>
<keyword evidence="2" id="KW-0547">Nucleotide-binding</keyword>
<dbReference type="FunFam" id="3.40.50.300:FF:000134">
    <property type="entry name" value="Iron-enterobactin ABC transporter ATP-binding protein"/>
    <property type="match status" value="1"/>
</dbReference>
<dbReference type="Pfam" id="PF00005">
    <property type="entry name" value="ABC_tran"/>
    <property type="match status" value="1"/>
</dbReference>
<proteinExistence type="predicted"/>
<sequence>MISAEALSVSLGGRTILHGLTFEISAGSFVGLLGPNGSGKTTLLRALSGVLPYKGRLQLEGRPLRQWPRRALARRVAVVRQAPTLSFDFTVEDVVLLGHAPHKGWLAPFTAQDRAKARKALAAVDLADAAHRLLHTLSGGEQQRVFLAQALVQEADLLLLDEPTAHLDVHYQFEFLERMRALTAEGRTVVAVFHDLELAARYADRLLVLHQGQLVGDGPPEAVLTEALIARVFRMAARLCRLADGALCIHYLYPITELALSP</sequence>
<dbReference type="PANTHER" id="PTHR42794:SF2">
    <property type="entry name" value="ABC TRANSPORTER ATP-BINDING PROTEIN"/>
    <property type="match status" value="1"/>
</dbReference>
<dbReference type="CDD" id="cd03214">
    <property type="entry name" value="ABC_Iron-Siderophores_B12_Hemin"/>
    <property type="match status" value="1"/>
</dbReference>
<gene>
    <name evidence="5" type="ORF">ENO59_00690</name>
</gene>
<dbReference type="InterPro" id="IPR027417">
    <property type="entry name" value="P-loop_NTPase"/>
</dbReference>
<dbReference type="EMBL" id="DSGB01000001">
    <property type="protein sequence ID" value="HER95029.1"/>
    <property type="molecule type" value="Genomic_DNA"/>
</dbReference>
<evidence type="ECO:0000256" key="1">
    <source>
        <dbReference type="ARBA" id="ARBA00022448"/>
    </source>
</evidence>
<keyword evidence="1" id="KW-0813">Transport</keyword>
<keyword evidence="3 5" id="KW-0067">ATP-binding</keyword>
<dbReference type="InterPro" id="IPR017871">
    <property type="entry name" value="ABC_transporter-like_CS"/>
</dbReference>